<name>A0A7S4S6A0_9STRA</name>
<evidence type="ECO:0000256" key="2">
    <source>
        <dbReference type="SAM" id="SignalP"/>
    </source>
</evidence>
<dbReference type="Gene3D" id="2.60.120.620">
    <property type="entry name" value="q2cbj1_9rhob like domain"/>
    <property type="match status" value="2"/>
</dbReference>
<feature type="signal peptide" evidence="2">
    <location>
        <begin position="1"/>
        <end position="18"/>
    </location>
</feature>
<sequence length="440" mass="51121">MKLPGLLLVFLAPHRATGLHSNFLSHNDIIEFIANGHVYLKDMLPQLREESFRVAHNYARDEASKAYERYSIEKLGCNETDMDYLTRVENGDGALALKDCFEYAKDNRHEQSKPFYQLVDLHEHSKAIAEIAMGEHIASIAADLLQVDRVRLFQTRTFRKVPQKDKTMEQIFNHATYMHTDLKMVPIDTNQFFTFWCPLRNVTAEDSVLTYARGSHRDASSKLWYGNASPRQLQGTYEPEREEEVKFWKKKQCPKEPQDPFFEFEELEEPACKIPPLHVRRGLNERFQHKLKKRRGESQRIETEYSEINGGAKDRYDIDIYDKINLGDCVAHHGWLLHGATSQRSSSGPREAIALSYVHADDYKLLSKEDREGIPFLEDGFEDEIMFWQWYYDVKDGAIIDHPKLPLVWPPQSKGMEPSVNETNECDSTDNTESLEDDMH</sequence>
<dbReference type="SUPFAM" id="SSF51197">
    <property type="entry name" value="Clavaminate synthase-like"/>
    <property type="match status" value="2"/>
</dbReference>
<feature type="compositionally biased region" description="Acidic residues" evidence="1">
    <location>
        <begin position="424"/>
        <end position="440"/>
    </location>
</feature>
<dbReference type="EMBL" id="HBNS01038459">
    <property type="protein sequence ID" value="CAE4635886.1"/>
    <property type="molecule type" value="Transcribed_RNA"/>
</dbReference>
<accession>A0A7S4S6A0</accession>
<protein>
    <recommendedName>
        <fullName evidence="4">Phytanoyl-CoA dioxygenase</fullName>
    </recommendedName>
</protein>
<dbReference type="AlphaFoldDB" id="A0A7S4S6A0"/>
<gene>
    <name evidence="3" type="ORF">DBRI00130_LOCUS30002</name>
</gene>
<evidence type="ECO:0008006" key="4">
    <source>
        <dbReference type="Google" id="ProtNLM"/>
    </source>
</evidence>
<evidence type="ECO:0000313" key="3">
    <source>
        <dbReference type="EMBL" id="CAE4635886.1"/>
    </source>
</evidence>
<organism evidence="3">
    <name type="scientific">Ditylum brightwellii</name>
    <dbReference type="NCBI Taxonomy" id="49249"/>
    <lineage>
        <taxon>Eukaryota</taxon>
        <taxon>Sar</taxon>
        <taxon>Stramenopiles</taxon>
        <taxon>Ochrophyta</taxon>
        <taxon>Bacillariophyta</taxon>
        <taxon>Mediophyceae</taxon>
        <taxon>Lithodesmiophycidae</taxon>
        <taxon>Lithodesmiales</taxon>
        <taxon>Lithodesmiaceae</taxon>
        <taxon>Ditylum</taxon>
    </lineage>
</organism>
<dbReference type="PANTHER" id="PTHR20883:SF49">
    <property type="entry name" value="PHYTANOYL-COA DIOXYGENASE"/>
    <property type="match status" value="1"/>
</dbReference>
<feature type="chain" id="PRO_5030974014" description="Phytanoyl-CoA dioxygenase" evidence="2">
    <location>
        <begin position="19"/>
        <end position="440"/>
    </location>
</feature>
<feature type="region of interest" description="Disordered" evidence="1">
    <location>
        <begin position="410"/>
        <end position="440"/>
    </location>
</feature>
<keyword evidence="2" id="KW-0732">Signal</keyword>
<reference evidence="3" key="1">
    <citation type="submission" date="2021-01" db="EMBL/GenBank/DDBJ databases">
        <authorList>
            <person name="Corre E."/>
            <person name="Pelletier E."/>
            <person name="Niang G."/>
            <person name="Scheremetjew M."/>
            <person name="Finn R."/>
            <person name="Kale V."/>
            <person name="Holt S."/>
            <person name="Cochrane G."/>
            <person name="Meng A."/>
            <person name="Brown T."/>
            <person name="Cohen L."/>
        </authorList>
    </citation>
    <scope>NUCLEOTIDE SEQUENCE</scope>
    <source>
        <strain evidence="3">GSO104</strain>
    </source>
</reference>
<proteinExistence type="predicted"/>
<evidence type="ECO:0000256" key="1">
    <source>
        <dbReference type="SAM" id="MobiDB-lite"/>
    </source>
</evidence>
<dbReference type="PANTHER" id="PTHR20883">
    <property type="entry name" value="PHYTANOYL-COA DIOXYGENASE DOMAIN CONTAINING 1"/>
    <property type="match status" value="1"/>
</dbReference>